<dbReference type="Proteomes" id="UP000675994">
    <property type="component" value="Chromosome"/>
</dbReference>
<protein>
    <submittedName>
        <fullName evidence="1">Transcription termination factor NusB</fullName>
    </submittedName>
</protein>
<reference evidence="1" key="1">
    <citation type="journal article" date="2021" name="Front. Microbiol.">
        <title>Presence and Characterization of a Novel cfr-Carrying Tn558 Transposon Derivative in Staphylococcus delphini Isolated From Retail Food.</title>
        <authorList>
            <person name="Zhang F."/>
            <person name="Wu S."/>
            <person name="Huang J."/>
            <person name="Yang R."/>
            <person name="Zhang J."/>
            <person name="Lei T."/>
            <person name="Dai J."/>
            <person name="Ding Y."/>
            <person name="Xue L."/>
            <person name="Wang J."/>
            <person name="Chen M."/>
            <person name="Wu Q."/>
        </authorList>
    </citation>
    <scope>NUCLEOTIDE SEQUENCE</scope>
    <source>
        <strain evidence="1">2794-1</strain>
    </source>
</reference>
<organism evidence="1 2">
    <name type="scientific">Staphylococcus delphini</name>
    <dbReference type="NCBI Taxonomy" id="53344"/>
    <lineage>
        <taxon>Bacteria</taxon>
        <taxon>Bacillati</taxon>
        <taxon>Bacillota</taxon>
        <taxon>Bacilli</taxon>
        <taxon>Bacillales</taxon>
        <taxon>Staphylococcaceae</taxon>
        <taxon>Staphylococcus</taxon>
        <taxon>Staphylococcus intermedius group</taxon>
    </lineage>
</organism>
<accession>A0AAQ0D7P1</accession>
<name>A0AAQ0D7P1_9STAP</name>
<evidence type="ECO:0000313" key="1">
    <source>
        <dbReference type="EMBL" id="QUM69706.1"/>
    </source>
</evidence>
<dbReference type="AlphaFoldDB" id="A0AAQ0D7P1"/>
<dbReference type="EMBL" id="CP063367">
    <property type="protein sequence ID" value="QUM69706.1"/>
    <property type="molecule type" value="Genomic_DNA"/>
</dbReference>
<gene>
    <name evidence="1" type="ORF">IPU22_01795</name>
</gene>
<evidence type="ECO:0000313" key="2">
    <source>
        <dbReference type="Proteomes" id="UP000675994"/>
    </source>
</evidence>
<dbReference type="RefSeq" id="WP_212575076.1">
    <property type="nucleotide sequence ID" value="NZ_CP063367.1"/>
</dbReference>
<proteinExistence type="predicted"/>
<sequence length="98" mass="11367">MGLKLNNYINDQNIKLDKVTIRKHLLNILPSELLKVDFTKLINNSEKSYLNQSKHFSSISLTINHKIRINEMTSDLRYEKDIKDFSKFDIDKGLGVAS</sequence>